<evidence type="ECO:0000256" key="2">
    <source>
        <dbReference type="ARBA" id="ARBA00022750"/>
    </source>
</evidence>
<feature type="signal peptide" evidence="5">
    <location>
        <begin position="1"/>
        <end position="19"/>
    </location>
</feature>
<gene>
    <name evidence="7" type="ORF">NLI96_g7344</name>
</gene>
<feature type="transmembrane region" description="Helical" evidence="4">
    <location>
        <begin position="449"/>
        <end position="470"/>
    </location>
</feature>
<dbReference type="InterPro" id="IPR034164">
    <property type="entry name" value="Pepsin-like_dom"/>
</dbReference>
<dbReference type="PANTHER" id="PTHR47966:SF57">
    <property type="entry name" value="PEPTIDASE A1 DOMAIN-CONTAINING PROTEIN"/>
    <property type="match status" value="1"/>
</dbReference>
<dbReference type="Gene3D" id="2.40.70.10">
    <property type="entry name" value="Acid Proteases"/>
    <property type="match status" value="2"/>
</dbReference>
<sequence length="491" mass="53524">MLILCAFSFLFLEANLALGLHIPFLQPSQTLLSSSGAPGANPYALKNHGNVAYTTNVTLNGKTFEVVLDTGSSDLWLNTENVELPGIKDSGISVPIVHRGLALSKDPLVTGAVSVGNFTWGGHAVQNQTFVHIGSSKHLKSRYHGVLGLAPPGGSNMLRKLVKHPEYNTTNILNHVFNATPHEPNLITLGLTRNNLSETTGGVFTIGEIEPGYRRIIQSPRLAVVSDTFWGTFMDGIIVNGRRIKGGSQSHNMIRVPAGKTLVSLDSGMETALAPAMYVDAMYSKLPGAKFDGRDGYNLPCDTRVNISLVFGGTKYPIHPIDTVGPEGLDKHGKVKCVGKFRYTPRDFGLDFVLGTTFLRNVYSLFDYGYWTPGVKSLPYVQLLSVVNPNKAWQDFPAMNTERVRQLTNPNSPSGTPSVYVASVISQPQVAAPTATPSIAQKIKKRMDWSFWLIFGLLGLVIMLFVFLAIDRVYGIVSGKGYKSLDEQNRV</sequence>
<proteinExistence type="inferred from homology"/>
<dbReference type="PROSITE" id="PS51767">
    <property type="entry name" value="PEPTIDASE_A1"/>
    <property type="match status" value="1"/>
</dbReference>
<dbReference type="PROSITE" id="PS00141">
    <property type="entry name" value="ASP_PROTEASE"/>
    <property type="match status" value="1"/>
</dbReference>
<evidence type="ECO:0000256" key="5">
    <source>
        <dbReference type="SAM" id="SignalP"/>
    </source>
</evidence>
<keyword evidence="4" id="KW-0472">Membrane</keyword>
<dbReference type="EMBL" id="JANAWD010000298">
    <property type="protein sequence ID" value="KAJ3481892.1"/>
    <property type="molecule type" value="Genomic_DNA"/>
</dbReference>
<keyword evidence="4" id="KW-0812">Transmembrane</keyword>
<dbReference type="SUPFAM" id="SSF50630">
    <property type="entry name" value="Acid proteases"/>
    <property type="match status" value="1"/>
</dbReference>
<evidence type="ECO:0000313" key="7">
    <source>
        <dbReference type="EMBL" id="KAJ3481892.1"/>
    </source>
</evidence>
<keyword evidence="8" id="KW-1185">Reference proteome</keyword>
<dbReference type="Proteomes" id="UP001212997">
    <property type="component" value="Unassembled WGS sequence"/>
</dbReference>
<dbReference type="AlphaFoldDB" id="A0AAD5UZJ4"/>
<keyword evidence="3" id="KW-0378">Hydrolase</keyword>
<dbReference type="InterPro" id="IPR021109">
    <property type="entry name" value="Peptidase_aspartic_dom_sf"/>
</dbReference>
<evidence type="ECO:0000313" key="8">
    <source>
        <dbReference type="Proteomes" id="UP001212997"/>
    </source>
</evidence>
<dbReference type="Pfam" id="PF00026">
    <property type="entry name" value="Asp"/>
    <property type="match status" value="1"/>
</dbReference>
<dbReference type="PANTHER" id="PTHR47966">
    <property type="entry name" value="BETA-SITE APP-CLEAVING ENZYME, ISOFORM A-RELATED"/>
    <property type="match status" value="1"/>
</dbReference>
<dbReference type="CDD" id="cd05471">
    <property type="entry name" value="pepsin_like"/>
    <property type="match status" value="1"/>
</dbReference>
<keyword evidence="3" id="KW-0645">Protease</keyword>
<accession>A0AAD5UZJ4</accession>
<comment type="caution">
    <text evidence="7">The sequence shown here is derived from an EMBL/GenBank/DDBJ whole genome shotgun (WGS) entry which is preliminary data.</text>
</comment>
<dbReference type="InterPro" id="IPR001461">
    <property type="entry name" value="Aspartic_peptidase_A1"/>
</dbReference>
<comment type="similarity">
    <text evidence="1 3">Belongs to the peptidase A1 family.</text>
</comment>
<name>A0AAD5UZJ4_9APHY</name>
<dbReference type="InterPro" id="IPR001969">
    <property type="entry name" value="Aspartic_peptidase_AS"/>
</dbReference>
<evidence type="ECO:0000259" key="6">
    <source>
        <dbReference type="PROSITE" id="PS51767"/>
    </source>
</evidence>
<keyword evidence="4" id="KW-1133">Transmembrane helix</keyword>
<organism evidence="7 8">
    <name type="scientific">Meripilus lineatus</name>
    <dbReference type="NCBI Taxonomy" id="2056292"/>
    <lineage>
        <taxon>Eukaryota</taxon>
        <taxon>Fungi</taxon>
        <taxon>Dikarya</taxon>
        <taxon>Basidiomycota</taxon>
        <taxon>Agaricomycotina</taxon>
        <taxon>Agaricomycetes</taxon>
        <taxon>Polyporales</taxon>
        <taxon>Meripilaceae</taxon>
        <taxon>Meripilus</taxon>
    </lineage>
</organism>
<protein>
    <recommendedName>
        <fullName evidence="6">Peptidase A1 domain-containing protein</fullName>
    </recommendedName>
</protein>
<dbReference type="GO" id="GO:0006508">
    <property type="term" value="P:proteolysis"/>
    <property type="evidence" value="ECO:0007669"/>
    <property type="project" value="UniProtKB-KW"/>
</dbReference>
<keyword evidence="2 3" id="KW-0064">Aspartyl protease</keyword>
<feature type="domain" description="Peptidase A1" evidence="6">
    <location>
        <begin position="53"/>
        <end position="376"/>
    </location>
</feature>
<evidence type="ECO:0000256" key="4">
    <source>
        <dbReference type="SAM" id="Phobius"/>
    </source>
</evidence>
<dbReference type="PRINTS" id="PR00792">
    <property type="entry name" value="PEPSIN"/>
</dbReference>
<evidence type="ECO:0000256" key="3">
    <source>
        <dbReference type="RuleBase" id="RU000454"/>
    </source>
</evidence>
<feature type="chain" id="PRO_5042261776" description="Peptidase A1 domain-containing protein" evidence="5">
    <location>
        <begin position="20"/>
        <end position="491"/>
    </location>
</feature>
<dbReference type="InterPro" id="IPR033121">
    <property type="entry name" value="PEPTIDASE_A1"/>
</dbReference>
<dbReference type="GO" id="GO:0004190">
    <property type="term" value="F:aspartic-type endopeptidase activity"/>
    <property type="evidence" value="ECO:0007669"/>
    <property type="project" value="UniProtKB-KW"/>
</dbReference>
<reference evidence="7" key="1">
    <citation type="submission" date="2022-07" db="EMBL/GenBank/DDBJ databases">
        <title>Genome Sequence of Physisporinus lineatus.</title>
        <authorList>
            <person name="Buettner E."/>
        </authorList>
    </citation>
    <scope>NUCLEOTIDE SEQUENCE</scope>
    <source>
        <strain evidence="7">VT162</strain>
    </source>
</reference>
<evidence type="ECO:0000256" key="1">
    <source>
        <dbReference type="ARBA" id="ARBA00007447"/>
    </source>
</evidence>
<keyword evidence="5" id="KW-0732">Signal</keyword>